<sequence>MHCSSADASFVNISSCFPLIRNQQLHCDFKFSSCISFVRIQQLRGFPKISRCTVHQQMHSIDSPAVALLVFQVLFISAGISLATERSAGSLVITSADHSNDIVSLYTYLKDLATGFLSCDWSLFVATGAVHSAERSAGSLVIPSADHSNDIVSLYTYLKDLATGFLSCDWSLFVATGAVHSAVQKHSLRNKRVIGWCWGIGNRVFGGTFEMLLAVGLDCGELDRRSAFTSA</sequence>
<organism evidence="1 2">
    <name type="scientific">Dorcoceras hygrometricum</name>
    <dbReference type="NCBI Taxonomy" id="472368"/>
    <lineage>
        <taxon>Eukaryota</taxon>
        <taxon>Viridiplantae</taxon>
        <taxon>Streptophyta</taxon>
        <taxon>Embryophyta</taxon>
        <taxon>Tracheophyta</taxon>
        <taxon>Spermatophyta</taxon>
        <taxon>Magnoliopsida</taxon>
        <taxon>eudicotyledons</taxon>
        <taxon>Gunneridae</taxon>
        <taxon>Pentapetalae</taxon>
        <taxon>asterids</taxon>
        <taxon>lamiids</taxon>
        <taxon>Lamiales</taxon>
        <taxon>Gesneriaceae</taxon>
        <taxon>Didymocarpoideae</taxon>
        <taxon>Trichosporeae</taxon>
        <taxon>Loxocarpinae</taxon>
        <taxon>Dorcoceras</taxon>
    </lineage>
</organism>
<evidence type="ECO:0000313" key="1">
    <source>
        <dbReference type="EMBL" id="KZV48260.1"/>
    </source>
</evidence>
<dbReference type="Proteomes" id="UP000250235">
    <property type="component" value="Unassembled WGS sequence"/>
</dbReference>
<dbReference type="EMBL" id="KQ994054">
    <property type="protein sequence ID" value="KZV48260.1"/>
    <property type="molecule type" value="Genomic_DNA"/>
</dbReference>
<proteinExistence type="predicted"/>
<name>A0A2Z7CMC8_9LAMI</name>
<dbReference type="AlphaFoldDB" id="A0A2Z7CMC8"/>
<reference evidence="1 2" key="1">
    <citation type="journal article" date="2015" name="Proc. Natl. Acad. Sci. U.S.A.">
        <title>The resurrection genome of Boea hygrometrica: A blueprint for survival of dehydration.</title>
        <authorList>
            <person name="Xiao L."/>
            <person name="Yang G."/>
            <person name="Zhang L."/>
            <person name="Yang X."/>
            <person name="Zhao S."/>
            <person name="Ji Z."/>
            <person name="Zhou Q."/>
            <person name="Hu M."/>
            <person name="Wang Y."/>
            <person name="Chen M."/>
            <person name="Xu Y."/>
            <person name="Jin H."/>
            <person name="Xiao X."/>
            <person name="Hu G."/>
            <person name="Bao F."/>
            <person name="Hu Y."/>
            <person name="Wan P."/>
            <person name="Li L."/>
            <person name="Deng X."/>
            <person name="Kuang T."/>
            <person name="Xiang C."/>
            <person name="Zhu J.K."/>
            <person name="Oliver M.J."/>
            <person name="He Y."/>
        </authorList>
    </citation>
    <scope>NUCLEOTIDE SEQUENCE [LARGE SCALE GENOMIC DNA]</scope>
    <source>
        <strain evidence="2">cv. XS01</strain>
    </source>
</reference>
<keyword evidence="2" id="KW-1185">Reference proteome</keyword>
<gene>
    <name evidence="1" type="ORF">F511_35388</name>
</gene>
<protein>
    <submittedName>
        <fullName evidence="1">Uncharacterized protein</fullName>
    </submittedName>
</protein>
<accession>A0A2Z7CMC8</accession>
<evidence type="ECO:0000313" key="2">
    <source>
        <dbReference type="Proteomes" id="UP000250235"/>
    </source>
</evidence>